<sequence>MASERALELPPQPQGDNAPKRTPLALVRPAVRQRRRWPFVLMCVMVVAAVVGTVLVLNVSVSRTQYQLVSLRAEQQAVAQENGALTEEINNRRAPQNLAKEAKAESMVPGGQPGVVDLAKGNVTAQAAPAAADADAKKAAKEDALNVATPLTPAERAAAVAKKQEQANAAKAAATAEANAKASSASSAAAGGAAGENGTAGTGTSANQGTKSETATAPQDSASSGSGTTGSATEQGTGFTKKQLNGGTIPAPSN</sequence>
<dbReference type="Proteomes" id="UP000265419">
    <property type="component" value="Unassembled WGS sequence"/>
</dbReference>
<feature type="region of interest" description="Disordered" evidence="1">
    <location>
        <begin position="1"/>
        <end position="22"/>
    </location>
</feature>
<feature type="compositionally biased region" description="Polar residues" evidence="1">
    <location>
        <begin position="240"/>
        <end position="254"/>
    </location>
</feature>
<feature type="transmembrane region" description="Helical" evidence="2">
    <location>
        <begin position="37"/>
        <end position="57"/>
    </location>
</feature>
<evidence type="ECO:0000256" key="1">
    <source>
        <dbReference type="SAM" id="MobiDB-lite"/>
    </source>
</evidence>
<feature type="compositionally biased region" description="Low complexity" evidence="1">
    <location>
        <begin position="221"/>
        <end position="238"/>
    </location>
</feature>
<feature type="compositionally biased region" description="Gly residues" evidence="1">
    <location>
        <begin position="192"/>
        <end position="201"/>
    </location>
</feature>
<evidence type="ECO:0000256" key="2">
    <source>
        <dbReference type="SAM" id="Phobius"/>
    </source>
</evidence>
<dbReference type="AlphaFoldDB" id="A0A399JKD0"/>
<keyword evidence="2" id="KW-0472">Membrane</keyword>
<reference evidence="3 4" key="1">
    <citation type="submission" date="2018-07" db="EMBL/GenBank/DDBJ databases">
        <title>Arthrobacter sp. nov., isolated from raw cow's milk with high bacterial count.</title>
        <authorList>
            <person name="Hahne J."/>
            <person name="Isele D."/>
            <person name="Lipski A."/>
        </authorList>
    </citation>
    <scope>NUCLEOTIDE SEQUENCE [LARGE SCALE GENOMIC DNA]</scope>
    <source>
        <strain evidence="3 4">JZ R-35</strain>
    </source>
</reference>
<feature type="region of interest" description="Disordered" evidence="1">
    <location>
        <begin position="189"/>
        <end position="254"/>
    </location>
</feature>
<gene>
    <name evidence="3" type="ORF">DWB68_04025</name>
</gene>
<name>A0A399JKD0_9MICC</name>
<evidence type="ECO:0000313" key="3">
    <source>
        <dbReference type="EMBL" id="RII42956.1"/>
    </source>
</evidence>
<keyword evidence="2" id="KW-0812">Transmembrane</keyword>
<feature type="compositionally biased region" description="Polar residues" evidence="1">
    <location>
        <begin position="210"/>
        <end position="220"/>
    </location>
</feature>
<keyword evidence="4" id="KW-1185">Reference proteome</keyword>
<dbReference type="EMBL" id="QQXK01000006">
    <property type="protein sequence ID" value="RII42956.1"/>
    <property type="molecule type" value="Genomic_DNA"/>
</dbReference>
<evidence type="ECO:0000313" key="4">
    <source>
        <dbReference type="Proteomes" id="UP000265419"/>
    </source>
</evidence>
<keyword evidence="2" id="KW-1133">Transmembrane helix</keyword>
<evidence type="ECO:0008006" key="5">
    <source>
        <dbReference type="Google" id="ProtNLM"/>
    </source>
</evidence>
<proteinExistence type="predicted"/>
<accession>A0A399JKD0</accession>
<organism evidence="3 4">
    <name type="scientific">Galactobacter valiniphilus</name>
    <dbReference type="NCBI Taxonomy" id="2676122"/>
    <lineage>
        <taxon>Bacteria</taxon>
        <taxon>Bacillati</taxon>
        <taxon>Actinomycetota</taxon>
        <taxon>Actinomycetes</taxon>
        <taxon>Micrococcales</taxon>
        <taxon>Micrococcaceae</taxon>
        <taxon>Galactobacter</taxon>
    </lineage>
</organism>
<comment type="caution">
    <text evidence="3">The sequence shown here is derived from an EMBL/GenBank/DDBJ whole genome shotgun (WGS) entry which is preliminary data.</text>
</comment>
<protein>
    <recommendedName>
        <fullName evidence="5">Cell division protein FtsL</fullName>
    </recommendedName>
</protein>